<protein>
    <recommendedName>
        <fullName evidence="4">F-box domain-containing protein</fullName>
    </recommendedName>
</protein>
<dbReference type="EMBL" id="PDLM01000009">
    <property type="protein sequence ID" value="RDW69560.1"/>
    <property type="molecule type" value="Genomic_DNA"/>
</dbReference>
<gene>
    <name evidence="2" type="ORF">BP6252_08580</name>
</gene>
<dbReference type="Proteomes" id="UP000256645">
    <property type="component" value="Unassembled WGS sequence"/>
</dbReference>
<dbReference type="STRING" id="1849047.A0A3D8R6I3"/>
<keyword evidence="3" id="KW-1185">Reference proteome</keyword>
<feature type="region of interest" description="Disordered" evidence="1">
    <location>
        <begin position="1"/>
        <end position="25"/>
    </location>
</feature>
<organism evidence="2 3">
    <name type="scientific">Coleophoma cylindrospora</name>
    <dbReference type="NCBI Taxonomy" id="1849047"/>
    <lineage>
        <taxon>Eukaryota</taxon>
        <taxon>Fungi</taxon>
        <taxon>Dikarya</taxon>
        <taxon>Ascomycota</taxon>
        <taxon>Pezizomycotina</taxon>
        <taxon>Leotiomycetes</taxon>
        <taxon>Helotiales</taxon>
        <taxon>Dermateaceae</taxon>
        <taxon>Coleophoma</taxon>
    </lineage>
</organism>
<comment type="caution">
    <text evidence="2">The sequence shown here is derived from an EMBL/GenBank/DDBJ whole genome shotgun (WGS) entry which is preliminary data.</text>
</comment>
<evidence type="ECO:0000313" key="3">
    <source>
        <dbReference type="Proteomes" id="UP000256645"/>
    </source>
</evidence>
<evidence type="ECO:0000313" key="2">
    <source>
        <dbReference type="EMBL" id="RDW69560.1"/>
    </source>
</evidence>
<dbReference type="AlphaFoldDB" id="A0A3D8R6I3"/>
<sequence length="382" mass="41642">MTSSSYLAAKADALESQDPVSPSQARAAQIPLQSFHLPTFPPEAFDAGLQSLILTSDIKLDEYTTLLKTEKVEEESQKAFDVPDLPSSINALSLELFSLGYPAGFLTALGNKLPKLKSLTIYSQLFGGTTPASRDDALAFIDGQSSLQELHLLDVFAPSGFFTSFASAVDPSLRFLEINYTYRHSDPQFLDTVPSKELAGFVENCPQLVGLTLSISAPDITNDEDDREGTEIGVRLVEKEEDVSLIRKALIENGPAHLFALDLTMFMLKPSEVGSVLEAQKDLRFLAFTVAIDTCDGLAEVVGILGMGTSLEVIEIVGVPGRKLVEKLKQGKQLEFEEKQLKCLAKRCKGLRSLKCSLLRTKVVEYTREGEDGELVKSGVEA</sequence>
<evidence type="ECO:0000256" key="1">
    <source>
        <dbReference type="SAM" id="MobiDB-lite"/>
    </source>
</evidence>
<dbReference type="OrthoDB" id="5356476at2759"/>
<dbReference type="InterPro" id="IPR032675">
    <property type="entry name" value="LRR_dom_sf"/>
</dbReference>
<accession>A0A3D8R6I3</accession>
<evidence type="ECO:0008006" key="4">
    <source>
        <dbReference type="Google" id="ProtNLM"/>
    </source>
</evidence>
<dbReference type="Gene3D" id="3.80.10.10">
    <property type="entry name" value="Ribonuclease Inhibitor"/>
    <property type="match status" value="1"/>
</dbReference>
<reference evidence="2 3" key="1">
    <citation type="journal article" date="2018" name="IMA Fungus">
        <title>IMA Genome-F 9: Draft genome sequence of Annulohypoxylon stygium, Aspergillus mulundensis, Berkeleyomyces basicola (syn. Thielaviopsis basicola), Ceratocystis smalleyi, two Cercospora beticola strains, Coleophoma cylindrospora, Fusarium fracticaudum, Phialophora cf. hyalina, and Morchella septimelata.</title>
        <authorList>
            <person name="Wingfield B.D."/>
            <person name="Bills G.F."/>
            <person name="Dong Y."/>
            <person name="Huang W."/>
            <person name="Nel W.J."/>
            <person name="Swalarsk-Parry B.S."/>
            <person name="Vaghefi N."/>
            <person name="Wilken P.M."/>
            <person name="An Z."/>
            <person name="de Beer Z.W."/>
            <person name="De Vos L."/>
            <person name="Chen L."/>
            <person name="Duong T.A."/>
            <person name="Gao Y."/>
            <person name="Hammerbacher A."/>
            <person name="Kikkert J.R."/>
            <person name="Li Y."/>
            <person name="Li H."/>
            <person name="Li K."/>
            <person name="Li Q."/>
            <person name="Liu X."/>
            <person name="Ma X."/>
            <person name="Naidoo K."/>
            <person name="Pethybridge S.J."/>
            <person name="Sun J."/>
            <person name="Steenkamp E.T."/>
            <person name="van der Nest M.A."/>
            <person name="van Wyk S."/>
            <person name="Wingfield M.J."/>
            <person name="Xiong C."/>
            <person name="Yue Q."/>
            <person name="Zhang X."/>
        </authorList>
    </citation>
    <scope>NUCLEOTIDE SEQUENCE [LARGE SCALE GENOMIC DNA]</scope>
    <source>
        <strain evidence="2 3">BP6252</strain>
    </source>
</reference>
<proteinExistence type="predicted"/>
<name>A0A3D8R6I3_9HELO</name>